<evidence type="ECO:0000256" key="12">
    <source>
        <dbReference type="SAM" id="MobiDB-lite"/>
    </source>
</evidence>
<feature type="domain" description="Protein kinase" evidence="13">
    <location>
        <begin position="32"/>
        <end position="341"/>
    </location>
</feature>
<evidence type="ECO:0000313" key="15">
    <source>
        <dbReference type="Proteomes" id="UP001337655"/>
    </source>
</evidence>
<dbReference type="GO" id="GO:0010506">
    <property type="term" value="P:regulation of autophagy"/>
    <property type="evidence" value="ECO:0007669"/>
    <property type="project" value="InterPro"/>
</dbReference>
<keyword evidence="6" id="KW-0418">Kinase</keyword>
<dbReference type="InterPro" id="IPR045269">
    <property type="entry name" value="Atg1-like"/>
</dbReference>
<dbReference type="RefSeq" id="XP_064655081.1">
    <property type="nucleotide sequence ID" value="XM_064806776.1"/>
</dbReference>
<dbReference type="GO" id="GO:0034727">
    <property type="term" value="P:piecemeal microautophagy of the nucleus"/>
    <property type="evidence" value="ECO:0007669"/>
    <property type="project" value="TreeGrafter"/>
</dbReference>
<dbReference type="GO" id="GO:0034045">
    <property type="term" value="C:phagophore assembly site membrane"/>
    <property type="evidence" value="ECO:0007669"/>
    <property type="project" value="UniProtKB-SubCell"/>
</dbReference>
<name>A0AAV9NYP9_9PEZI</name>
<keyword evidence="8" id="KW-0072">Autophagy</keyword>
<dbReference type="GO" id="GO:0005776">
    <property type="term" value="C:autophagosome"/>
    <property type="evidence" value="ECO:0007669"/>
    <property type="project" value="TreeGrafter"/>
</dbReference>
<feature type="region of interest" description="Disordered" evidence="12">
    <location>
        <begin position="1"/>
        <end position="20"/>
    </location>
</feature>
<dbReference type="GeneID" id="89930880"/>
<keyword evidence="5" id="KW-0547">Nucleotide-binding</keyword>
<organism evidence="14 15">
    <name type="scientific">Saxophila tyrrhenica</name>
    <dbReference type="NCBI Taxonomy" id="1690608"/>
    <lineage>
        <taxon>Eukaryota</taxon>
        <taxon>Fungi</taxon>
        <taxon>Dikarya</taxon>
        <taxon>Ascomycota</taxon>
        <taxon>Pezizomycotina</taxon>
        <taxon>Dothideomycetes</taxon>
        <taxon>Dothideomycetidae</taxon>
        <taxon>Mycosphaerellales</taxon>
        <taxon>Extremaceae</taxon>
        <taxon>Saxophila</taxon>
    </lineage>
</organism>
<dbReference type="PANTHER" id="PTHR24348:SF22">
    <property type="entry name" value="NON-SPECIFIC SERINE_THREONINE PROTEIN KINASE"/>
    <property type="match status" value="1"/>
</dbReference>
<comment type="catalytic activity">
    <reaction evidence="10">
        <text>L-threonyl-[protein] + ATP = O-phospho-L-threonyl-[protein] + ADP + H(+)</text>
        <dbReference type="Rhea" id="RHEA:46608"/>
        <dbReference type="Rhea" id="RHEA-COMP:11060"/>
        <dbReference type="Rhea" id="RHEA-COMP:11605"/>
        <dbReference type="ChEBI" id="CHEBI:15378"/>
        <dbReference type="ChEBI" id="CHEBI:30013"/>
        <dbReference type="ChEBI" id="CHEBI:30616"/>
        <dbReference type="ChEBI" id="CHEBI:61977"/>
        <dbReference type="ChEBI" id="CHEBI:456216"/>
        <dbReference type="EC" id="2.7.11.1"/>
    </reaction>
</comment>
<sequence>MTTAEETGSPPPQSTASPELLSFDFTKIDYELDRARTIGTGLWSTVYYAQPTVKSPQRTRHDVPSPPATPQSKVDLPPCGLFAVKTASRPDAKPIFRQEAKTLTKLQQSEAADNFIVPFHGLDERVDSLIFEGVLGGSLESLVRRVSVMTELERHLQLRSQFPKIANDLISGLEFIHGAGIVHADIKPANILLDVSHHDQDLLIVRARYIDFSASFAAGEDSTSNAGGTWDYMAPEQLSIQKDISTPTFASDVWSLGISLLFLIVGDSPYRATCGDNLFRLRDSIKRGDPLGFARRDPVVKKRMAAAQDFVDCCRLALQKDRERRLSAGAWMRWLGTEELV</sequence>
<dbReference type="GO" id="GO:0004674">
    <property type="term" value="F:protein serine/threonine kinase activity"/>
    <property type="evidence" value="ECO:0007669"/>
    <property type="project" value="UniProtKB-KW"/>
</dbReference>
<protein>
    <recommendedName>
        <fullName evidence="2">non-specific serine/threonine protein kinase</fullName>
        <ecNumber evidence="2">2.7.11.1</ecNumber>
    </recommendedName>
    <alternativeName>
        <fullName evidence="9">Autophagy-related protein 1</fullName>
    </alternativeName>
</protein>
<gene>
    <name evidence="14" type="ORF">LTR77_009549</name>
</gene>
<evidence type="ECO:0000256" key="9">
    <source>
        <dbReference type="ARBA" id="ARBA00030237"/>
    </source>
</evidence>
<evidence type="ECO:0000256" key="6">
    <source>
        <dbReference type="ARBA" id="ARBA00022777"/>
    </source>
</evidence>
<dbReference type="GO" id="GO:0000045">
    <property type="term" value="P:autophagosome assembly"/>
    <property type="evidence" value="ECO:0007669"/>
    <property type="project" value="TreeGrafter"/>
</dbReference>
<dbReference type="EC" id="2.7.11.1" evidence="2"/>
<accession>A0AAV9NYP9</accession>
<evidence type="ECO:0000256" key="4">
    <source>
        <dbReference type="ARBA" id="ARBA00022679"/>
    </source>
</evidence>
<evidence type="ECO:0000256" key="8">
    <source>
        <dbReference type="ARBA" id="ARBA00023006"/>
    </source>
</evidence>
<evidence type="ECO:0000256" key="3">
    <source>
        <dbReference type="ARBA" id="ARBA00022527"/>
    </source>
</evidence>
<evidence type="ECO:0000259" key="13">
    <source>
        <dbReference type="PROSITE" id="PS50011"/>
    </source>
</evidence>
<reference evidence="14 15" key="1">
    <citation type="submission" date="2023-08" db="EMBL/GenBank/DDBJ databases">
        <title>Black Yeasts Isolated from many extreme environments.</title>
        <authorList>
            <person name="Coleine C."/>
            <person name="Stajich J.E."/>
            <person name="Selbmann L."/>
        </authorList>
    </citation>
    <scope>NUCLEOTIDE SEQUENCE [LARGE SCALE GENOMIC DNA]</scope>
    <source>
        <strain evidence="14 15">CCFEE 5935</strain>
    </source>
</reference>
<dbReference type="AlphaFoldDB" id="A0AAV9NYP9"/>
<dbReference type="SUPFAM" id="SSF56112">
    <property type="entry name" value="Protein kinase-like (PK-like)"/>
    <property type="match status" value="1"/>
</dbReference>
<evidence type="ECO:0000256" key="1">
    <source>
        <dbReference type="ARBA" id="ARBA00004623"/>
    </source>
</evidence>
<dbReference type="GO" id="GO:0000422">
    <property type="term" value="P:autophagy of mitochondrion"/>
    <property type="evidence" value="ECO:0007669"/>
    <property type="project" value="TreeGrafter"/>
</dbReference>
<dbReference type="PROSITE" id="PS50011">
    <property type="entry name" value="PROTEIN_KINASE_DOM"/>
    <property type="match status" value="1"/>
</dbReference>
<keyword evidence="7" id="KW-0067">ATP-binding</keyword>
<evidence type="ECO:0000256" key="11">
    <source>
        <dbReference type="ARBA" id="ARBA00048679"/>
    </source>
</evidence>
<dbReference type="InterPro" id="IPR008271">
    <property type="entry name" value="Ser/Thr_kinase_AS"/>
</dbReference>
<dbReference type="EMBL" id="JAVRRT010000018">
    <property type="protein sequence ID" value="KAK5164885.1"/>
    <property type="molecule type" value="Genomic_DNA"/>
</dbReference>
<dbReference type="PROSITE" id="PS00108">
    <property type="entry name" value="PROTEIN_KINASE_ST"/>
    <property type="match status" value="1"/>
</dbReference>
<dbReference type="InterPro" id="IPR000719">
    <property type="entry name" value="Prot_kinase_dom"/>
</dbReference>
<evidence type="ECO:0000256" key="10">
    <source>
        <dbReference type="ARBA" id="ARBA00047899"/>
    </source>
</evidence>
<dbReference type="GO" id="GO:0061709">
    <property type="term" value="P:reticulophagy"/>
    <property type="evidence" value="ECO:0007669"/>
    <property type="project" value="TreeGrafter"/>
</dbReference>
<proteinExistence type="predicted"/>
<comment type="subcellular location">
    <subcellularLocation>
        <location evidence="1">Preautophagosomal structure membrane</location>
        <topology evidence="1">Peripheral membrane protein</topology>
    </subcellularLocation>
</comment>
<feature type="region of interest" description="Disordered" evidence="12">
    <location>
        <begin position="54"/>
        <end position="75"/>
    </location>
</feature>
<dbReference type="InterPro" id="IPR011009">
    <property type="entry name" value="Kinase-like_dom_sf"/>
</dbReference>
<keyword evidence="3" id="KW-0723">Serine/threonine-protein kinase</keyword>
<dbReference type="GO" id="GO:0005524">
    <property type="term" value="F:ATP binding"/>
    <property type="evidence" value="ECO:0007669"/>
    <property type="project" value="UniProtKB-KW"/>
</dbReference>
<evidence type="ECO:0000313" key="14">
    <source>
        <dbReference type="EMBL" id="KAK5164885.1"/>
    </source>
</evidence>
<dbReference type="Proteomes" id="UP001337655">
    <property type="component" value="Unassembled WGS sequence"/>
</dbReference>
<dbReference type="Pfam" id="PF00069">
    <property type="entry name" value="Pkinase"/>
    <property type="match status" value="1"/>
</dbReference>
<dbReference type="GO" id="GO:0042594">
    <property type="term" value="P:response to starvation"/>
    <property type="evidence" value="ECO:0007669"/>
    <property type="project" value="TreeGrafter"/>
</dbReference>
<evidence type="ECO:0000256" key="7">
    <source>
        <dbReference type="ARBA" id="ARBA00022840"/>
    </source>
</evidence>
<dbReference type="GO" id="GO:0005829">
    <property type="term" value="C:cytosol"/>
    <property type="evidence" value="ECO:0007669"/>
    <property type="project" value="TreeGrafter"/>
</dbReference>
<keyword evidence="4" id="KW-0808">Transferase</keyword>
<dbReference type="SMART" id="SM00220">
    <property type="entry name" value="S_TKc"/>
    <property type="match status" value="1"/>
</dbReference>
<evidence type="ECO:0000256" key="2">
    <source>
        <dbReference type="ARBA" id="ARBA00012513"/>
    </source>
</evidence>
<dbReference type="Gene3D" id="1.10.510.10">
    <property type="entry name" value="Transferase(Phosphotransferase) domain 1"/>
    <property type="match status" value="1"/>
</dbReference>
<evidence type="ECO:0000256" key="5">
    <source>
        <dbReference type="ARBA" id="ARBA00022741"/>
    </source>
</evidence>
<comment type="catalytic activity">
    <reaction evidence="11">
        <text>L-seryl-[protein] + ATP = O-phospho-L-seryl-[protein] + ADP + H(+)</text>
        <dbReference type="Rhea" id="RHEA:17989"/>
        <dbReference type="Rhea" id="RHEA-COMP:9863"/>
        <dbReference type="Rhea" id="RHEA-COMP:11604"/>
        <dbReference type="ChEBI" id="CHEBI:15378"/>
        <dbReference type="ChEBI" id="CHEBI:29999"/>
        <dbReference type="ChEBI" id="CHEBI:30616"/>
        <dbReference type="ChEBI" id="CHEBI:83421"/>
        <dbReference type="ChEBI" id="CHEBI:456216"/>
        <dbReference type="EC" id="2.7.11.1"/>
    </reaction>
</comment>
<comment type="caution">
    <text evidence="14">The sequence shown here is derived from an EMBL/GenBank/DDBJ whole genome shotgun (WGS) entry which is preliminary data.</text>
</comment>
<dbReference type="PANTHER" id="PTHR24348">
    <property type="entry name" value="SERINE/THREONINE-PROTEIN KINASE UNC-51-RELATED"/>
    <property type="match status" value="1"/>
</dbReference>
<keyword evidence="15" id="KW-1185">Reference proteome</keyword>